<feature type="transmembrane region" description="Helical" evidence="1">
    <location>
        <begin position="7"/>
        <end position="25"/>
    </location>
</feature>
<dbReference type="InterPro" id="IPR051916">
    <property type="entry name" value="GPI-anchor_lipid_remodeler"/>
</dbReference>
<dbReference type="EMBL" id="BDCR01000001">
    <property type="protein sequence ID" value="GAT62289.1"/>
    <property type="molecule type" value="Genomic_DNA"/>
</dbReference>
<keyword evidence="4" id="KW-1185">Reference proteome</keyword>
<evidence type="ECO:0000256" key="1">
    <source>
        <dbReference type="SAM" id="Phobius"/>
    </source>
</evidence>
<dbReference type="PANTHER" id="PTHR14859">
    <property type="entry name" value="CALCOFLUOR WHITE HYPERSENSITIVE PROTEIN PRECURSOR"/>
    <property type="match status" value="1"/>
</dbReference>
<dbReference type="PANTHER" id="PTHR14859:SF15">
    <property type="entry name" value="ENDONUCLEASE_EXONUCLEASE_PHOSPHATASE DOMAIN-CONTAINING PROTEIN"/>
    <property type="match status" value="1"/>
</dbReference>
<keyword evidence="1" id="KW-1133">Transmembrane helix</keyword>
<sequence length="364" mass="42007">MRQSIKILLVTLNVIAAAAMLLGKLTTMVSPAHWLVFAYFGLFFPFILAVNFAFMLFWLFCRKWKALFISLIASFLCINNICNTFPIHLIRPSVNEEASRLKVMTYNIDAFRQFSASKKSTMDSLLSFVNRKNPDVVCFQEFYVYNKSGKTTEKNVLKGLHKYPYHFIHYSVSEETFGEGLAIFSKYPIDYKGICQFSKGYYMTIYADITVNSKTIRIFNHHMESYKFTMDERKHYEDLVGDFNSHLFRDVILKFSSKMNEAYNVRARQADIVAKTIAESPFPVVVCGDFNDVPVSYTYTKIKKDLIDTYASVGTGYGNTYSHKLFPFRIDYIMVDPSFHPISSRVAHVKYSDHYPVIAEVALP</sequence>
<dbReference type="AlphaFoldDB" id="A0A170Z2T8"/>
<organism evidence="3 4">
    <name type="scientific">Paludibacter jiangxiensis</name>
    <dbReference type="NCBI Taxonomy" id="681398"/>
    <lineage>
        <taxon>Bacteria</taxon>
        <taxon>Pseudomonadati</taxon>
        <taxon>Bacteroidota</taxon>
        <taxon>Bacteroidia</taxon>
        <taxon>Bacteroidales</taxon>
        <taxon>Paludibacteraceae</taxon>
        <taxon>Paludibacter</taxon>
    </lineage>
</organism>
<dbReference type="Pfam" id="PF03372">
    <property type="entry name" value="Exo_endo_phos"/>
    <property type="match status" value="1"/>
</dbReference>
<dbReference type="CDD" id="cd09084">
    <property type="entry name" value="EEP-2"/>
    <property type="match status" value="1"/>
</dbReference>
<keyword evidence="1" id="KW-0812">Transmembrane</keyword>
<feature type="transmembrane region" description="Helical" evidence="1">
    <location>
        <begin position="67"/>
        <end position="90"/>
    </location>
</feature>
<comment type="caution">
    <text evidence="3">The sequence shown here is derived from an EMBL/GenBank/DDBJ whole genome shotgun (WGS) entry which is preliminary data.</text>
</comment>
<dbReference type="GO" id="GO:0016020">
    <property type="term" value="C:membrane"/>
    <property type="evidence" value="ECO:0007669"/>
    <property type="project" value="GOC"/>
</dbReference>
<dbReference type="STRING" id="681398.PJIAN_1882"/>
<gene>
    <name evidence="3" type="ORF">PJIAN_1882</name>
</gene>
<dbReference type="Proteomes" id="UP000076586">
    <property type="component" value="Unassembled WGS sequence"/>
</dbReference>
<dbReference type="InterPro" id="IPR036691">
    <property type="entry name" value="Endo/exonu/phosph_ase_sf"/>
</dbReference>
<name>A0A170Z2T8_9BACT</name>
<evidence type="ECO:0000313" key="3">
    <source>
        <dbReference type="EMBL" id="GAT62289.1"/>
    </source>
</evidence>
<dbReference type="RefSeq" id="WP_068702351.1">
    <property type="nucleotide sequence ID" value="NZ_BDCR01000001.1"/>
</dbReference>
<reference evidence="4" key="2">
    <citation type="journal article" date="2017" name="Genome Announc.">
        <title>Draft genome sequence of Paludibacter jiangxiensis NM7(T), a propionate-producing fermentative bacterium.</title>
        <authorList>
            <person name="Qiu Y.-L."/>
            <person name="Tourlousse D.M."/>
            <person name="Matsuura N."/>
            <person name="Ohashi A."/>
            <person name="Sekiguchi Y."/>
        </authorList>
    </citation>
    <scope>NUCLEOTIDE SEQUENCE [LARGE SCALE GENOMIC DNA]</scope>
    <source>
        <strain evidence="4">NM7</strain>
    </source>
</reference>
<keyword evidence="3" id="KW-0269">Exonuclease</keyword>
<evidence type="ECO:0000313" key="4">
    <source>
        <dbReference type="Proteomes" id="UP000076586"/>
    </source>
</evidence>
<dbReference type="Gene3D" id="3.60.10.10">
    <property type="entry name" value="Endonuclease/exonuclease/phosphatase"/>
    <property type="match status" value="1"/>
</dbReference>
<keyword evidence="3" id="KW-0540">Nuclease</keyword>
<keyword evidence="1" id="KW-0472">Membrane</keyword>
<dbReference type="OrthoDB" id="635146at2"/>
<feature type="transmembrane region" description="Helical" evidence="1">
    <location>
        <begin position="37"/>
        <end position="60"/>
    </location>
</feature>
<protein>
    <submittedName>
        <fullName evidence="3">Metal-dependent hydrolase, endonuclease/exonuclease/phosphatase family</fullName>
    </submittedName>
</protein>
<dbReference type="GO" id="GO:0006506">
    <property type="term" value="P:GPI anchor biosynthetic process"/>
    <property type="evidence" value="ECO:0007669"/>
    <property type="project" value="TreeGrafter"/>
</dbReference>
<proteinExistence type="predicted"/>
<dbReference type="SUPFAM" id="SSF56219">
    <property type="entry name" value="DNase I-like"/>
    <property type="match status" value="1"/>
</dbReference>
<feature type="domain" description="Endonuclease/exonuclease/phosphatase" evidence="2">
    <location>
        <begin position="104"/>
        <end position="354"/>
    </location>
</feature>
<dbReference type="GO" id="GO:0004519">
    <property type="term" value="F:endonuclease activity"/>
    <property type="evidence" value="ECO:0007669"/>
    <property type="project" value="UniProtKB-KW"/>
</dbReference>
<accession>A0A170Z2T8</accession>
<dbReference type="GO" id="GO:0004527">
    <property type="term" value="F:exonuclease activity"/>
    <property type="evidence" value="ECO:0007669"/>
    <property type="project" value="UniProtKB-KW"/>
</dbReference>
<dbReference type="InterPro" id="IPR005135">
    <property type="entry name" value="Endo/exonuclease/phosphatase"/>
</dbReference>
<keyword evidence="3" id="KW-0255">Endonuclease</keyword>
<reference evidence="4" key="1">
    <citation type="submission" date="2016-04" db="EMBL/GenBank/DDBJ databases">
        <title>Draft genome sequence of Paludibacter jiangxiensis strain NM7.</title>
        <authorList>
            <person name="Qiu Y."/>
            <person name="Matsuura N."/>
            <person name="Ohashi A."/>
            <person name="Tourlousse M.D."/>
            <person name="Sekiguchi Y."/>
        </authorList>
    </citation>
    <scope>NUCLEOTIDE SEQUENCE [LARGE SCALE GENOMIC DNA]</scope>
    <source>
        <strain evidence="4">NM7</strain>
    </source>
</reference>
<keyword evidence="3" id="KW-0378">Hydrolase</keyword>
<evidence type="ECO:0000259" key="2">
    <source>
        <dbReference type="Pfam" id="PF03372"/>
    </source>
</evidence>